<organism evidence="1 2">
    <name type="scientific">Sphingomonas kyungheensis</name>
    <dbReference type="NCBI Taxonomy" id="1069987"/>
    <lineage>
        <taxon>Bacteria</taxon>
        <taxon>Pseudomonadati</taxon>
        <taxon>Pseudomonadota</taxon>
        <taxon>Alphaproteobacteria</taxon>
        <taxon>Sphingomonadales</taxon>
        <taxon>Sphingomonadaceae</taxon>
        <taxon>Sphingomonas</taxon>
    </lineage>
</organism>
<dbReference type="RefSeq" id="WP_336545062.1">
    <property type="nucleotide sequence ID" value="NZ_JBBBDM010000003.1"/>
</dbReference>
<proteinExistence type="predicted"/>
<reference evidence="1 2" key="1">
    <citation type="journal article" date="2013" name="Int. J. Syst. Evol. Microbiol.">
        <title>Sphingomonas kyungheensis sp. nov., a bacterium with ginsenoside-converting activity isolated from soil of a ginseng field.</title>
        <authorList>
            <person name="Son H.M."/>
            <person name="Yang J.E."/>
            <person name="Park Y."/>
            <person name="Han C.K."/>
            <person name="Kim S.G."/>
            <person name="Kook M."/>
            <person name="Yi T.H."/>
        </authorList>
    </citation>
    <scope>NUCLEOTIDE SEQUENCE [LARGE SCALE GENOMIC DNA]</scope>
    <source>
        <strain evidence="1 2">LMG 26582</strain>
    </source>
</reference>
<dbReference type="InterPro" id="IPR011200">
    <property type="entry name" value="UCP012608"/>
</dbReference>
<evidence type="ECO:0000313" key="1">
    <source>
        <dbReference type="EMBL" id="MEI5687193.1"/>
    </source>
</evidence>
<accession>A0ABU8H2K1</accession>
<dbReference type="Pfam" id="PF10094">
    <property type="entry name" value="DUF2332"/>
    <property type="match status" value="1"/>
</dbReference>
<dbReference type="Proteomes" id="UP001367771">
    <property type="component" value="Unassembled WGS sequence"/>
</dbReference>
<comment type="caution">
    <text evidence="1">The sequence shown here is derived from an EMBL/GenBank/DDBJ whole genome shotgun (WGS) entry which is preliminary data.</text>
</comment>
<dbReference type="EMBL" id="JBBBDM010000003">
    <property type="protein sequence ID" value="MEI5687193.1"/>
    <property type="molecule type" value="Genomic_DNA"/>
</dbReference>
<evidence type="ECO:0000313" key="2">
    <source>
        <dbReference type="Proteomes" id="UP001367771"/>
    </source>
</evidence>
<dbReference type="PIRSF" id="PIRSF012608">
    <property type="entry name" value="UCP012608"/>
    <property type="match status" value="1"/>
</dbReference>
<gene>
    <name evidence="1" type="ORF">V8201_08905</name>
</gene>
<sequence>MPQPGPLATHAEVVRALGSSFVPAVLEATERQLHHAPRTAALIAAWPRDVAADALAMRVNAALHALARSEAIPALTALYRTQRGDFDAAIGEALAQGDAMIVDWLRDPPQTNEVGRTASIVAALMVARRRFDMPCELLELGASAGLALNLDRYAYTLGGREIGCSGSPVRVAPDWHGPPPPVRPIAIRSARGVDLRPVDIADPAARARLMAFIWADQQERLQRLSAAIAIALARPPQVDQGDITTWLPARLALPQAERCCRVVVHSMALQYLDPAGRRAVEAAFRDAGARADADRPLARIAFEWTAAREAVHLSLTLWPDGTTQHLATCHAYGAWVEWHGPSD</sequence>
<protein>
    <submittedName>
        <fullName evidence="1">DUF2332 family protein</fullName>
    </submittedName>
</protein>
<keyword evidence="2" id="KW-1185">Reference proteome</keyword>
<name>A0ABU8H2K1_9SPHN</name>